<keyword evidence="2" id="KW-1185">Reference proteome</keyword>
<protein>
    <recommendedName>
        <fullName evidence="3">Phage XkdN-like protein</fullName>
    </recommendedName>
</protein>
<dbReference type="InterPro" id="IPR038559">
    <property type="entry name" value="XkdN-like_sf"/>
</dbReference>
<dbReference type="RefSeq" id="WP_154521828.1">
    <property type="nucleotide sequence ID" value="NZ_VULZ01000001.1"/>
</dbReference>
<comment type="caution">
    <text evidence="1">The sequence shown here is derived from an EMBL/GenBank/DDBJ whole genome shotgun (WGS) entry which is preliminary data.</text>
</comment>
<organism evidence="1 2">
    <name type="scientific">Porcincola intestinalis</name>
    <dbReference type="NCBI Taxonomy" id="2606632"/>
    <lineage>
        <taxon>Bacteria</taxon>
        <taxon>Bacillati</taxon>
        <taxon>Bacillota</taxon>
        <taxon>Clostridia</taxon>
        <taxon>Lachnospirales</taxon>
        <taxon>Lachnospiraceae</taxon>
        <taxon>Porcincola</taxon>
    </lineage>
</organism>
<accession>A0A6L5X482</accession>
<evidence type="ECO:0000313" key="1">
    <source>
        <dbReference type="EMBL" id="MSS13634.1"/>
    </source>
</evidence>
<dbReference type="Pfam" id="PF08890">
    <property type="entry name" value="Phage_TAC_5"/>
    <property type="match status" value="1"/>
</dbReference>
<proteinExistence type="predicted"/>
<evidence type="ECO:0008006" key="3">
    <source>
        <dbReference type="Google" id="ProtNLM"/>
    </source>
</evidence>
<dbReference type="InterPro" id="IPR014986">
    <property type="entry name" value="XkdN-like"/>
</dbReference>
<sequence length="155" mass="17891">METNLNAFMKPELKEEQTITLPGIDAFKDDKGKPIPFILRKLSREKIAEIRENCTTRTIVKDHRTNRPMVSGNRIVYDEQYDSDKAGREIMVECFVQPDLTSEKLRNFYGVQLNSELPDILFRGKDFDYANKCVLIACGLADEETEDEVIKQVKN</sequence>
<reference evidence="1 2" key="1">
    <citation type="submission" date="2019-08" db="EMBL/GenBank/DDBJ databases">
        <title>In-depth cultivation of the pig gut microbiome towards novel bacterial diversity and tailored functional studies.</title>
        <authorList>
            <person name="Wylensek D."/>
            <person name="Hitch T.C.A."/>
            <person name="Clavel T."/>
        </authorList>
    </citation>
    <scope>NUCLEOTIDE SEQUENCE [LARGE SCALE GENOMIC DNA]</scope>
    <source>
        <strain evidence="1 2">Oil+RF-744-WCA-WT-11</strain>
    </source>
</reference>
<dbReference type="EMBL" id="VULZ01000001">
    <property type="protein sequence ID" value="MSS13634.1"/>
    <property type="molecule type" value="Genomic_DNA"/>
</dbReference>
<gene>
    <name evidence="1" type="ORF">FYJ35_00970</name>
</gene>
<name>A0A6L5X482_9FIRM</name>
<dbReference type="AlphaFoldDB" id="A0A6L5X482"/>
<evidence type="ECO:0000313" key="2">
    <source>
        <dbReference type="Proteomes" id="UP000481852"/>
    </source>
</evidence>
<dbReference type="Proteomes" id="UP000481852">
    <property type="component" value="Unassembled WGS sequence"/>
</dbReference>
<dbReference type="Gene3D" id="3.30.2220.30">
    <property type="match status" value="1"/>
</dbReference>